<dbReference type="Pfam" id="PF13346">
    <property type="entry name" value="ABC2_membrane_5"/>
    <property type="match status" value="1"/>
</dbReference>
<organism evidence="2 3">
    <name type="scientific">Desmospora activa DSM 45169</name>
    <dbReference type="NCBI Taxonomy" id="1121389"/>
    <lineage>
        <taxon>Bacteria</taxon>
        <taxon>Bacillati</taxon>
        <taxon>Bacillota</taxon>
        <taxon>Bacilli</taxon>
        <taxon>Bacillales</taxon>
        <taxon>Thermoactinomycetaceae</taxon>
        <taxon>Desmospora</taxon>
    </lineage>
</organism>
<dbReference type="RefSeq" id="WP_107728514.1">
    <property type="nucleotide sequence ID" value="NZ_PZZP01000004.1"/>
</dbReference>
<feature type="transmembrane region" description="Helical" evidence="1">
    <location>
        <begin position="36"/>
        <end position="55"/>
    </location>
</feature>
<dbReference type="PANTHER" id="PTHR41309">
    <property type="entry name" value="MEMBRANE PROTEIN-RELATED"/>
    <property type="match status" value="1"/>
</dbReference>
<keyword evidence="3" id="KW-1185">Reference proteome</keyword>
<proteinExistence type="predicted"/>
<dbReference type="Proteomes" id="UP000241639">
    <property type="component" value="Unassembled WGS sequence"/>
</dbReference>
<evidence type="ECO:0000313" key="2">
    <source>
        <dbReference type="EMBL" id="PTM53223.1"/>
    </source>
</evidence>
<dbReference type="PANTHER" id="PTHR41309:SF2">
    <property type="entry name" value="MEMBRANE PROTEIN"/>
    <property type="match status" value="1"/>
</dbReference>
<accession>A0A2T4Z0H2</accession>
<feature type="transmembrane region" description="Helical" evidence="1">
    <location>
        <begin position="112"/>
        <end position="130"/>
    </location>
</feature>
<keyword evidence="1" id="KW-0812">Transmembrane</keyword>
<protein>
    <submittedName>
        <fullName evidence="2">ABC-2 family transporter</fullName>
    </submittedName>
</protein>
<dbReference type="OrthoDB" id="2720313at2"/>
<comment type="caution">
    <text evidence="2">The sequence shown here is derived from an EMBL/GenBank/DDBJ whole genome shotgun (WGS) entry which is preliminary data.</text>
</comment>
<dbReference type="EMBL" id="PZZP01000004">
    <property type="protein sequence ID" value="PTM53223.1"/>
    <property type="molecule type" value="Genomic_DNA"/>
</dbReference>
<evidence type="ECO:0000313" key="3">
    <source>
        <dbReference type="Proteomes" id="UP000241639"/>
    </source>
</evidence>
<keyword evidence="1" id="KW-0472">Membrane</keyword>
<dbReference type="AlphaFoldDB" id="A0A2T4Z0H2"/>
<feature type="transmembrane region" description="Helical" evidence="1">
    <location>
        <begin position="137"/>
        <end position="157"/>
    </location>
</feature>
<feature type="transmembrane region" description="Helical" evidence="1">
    <location>
        <begin position="177"/>
        <end position="201"/>
    </location>
</feature>
<name>A0A2T4Z0H2_9BACL</name>
<sequence>MKELLLKEYYANQSTYASTFIFFAITAWVITDSHQIPSFLSVLFAGIFLFSTTYVDEQNNSHILINSLPVNRRLVIASKYVSGLLVGMLLLILTIVMNAVIPVNTPLTEMSIALTAAAIMITIALYYPAYMIFGPRFMGYVFIVVMVGILALAPHIANTNFLDTVTLLLQQYSTVALITGITAAAIVILVLSWIISVRVYVAKQF</sequence>
<gene>
    <name evidence="2" type="ORF">C8J48_3534</name>
</gene>
<reference evidence="2 3" key="1">
    <citation type="submission" date="2018-04" db="EMBL/GenBank/DDBJ databases">
        <title>Genomic Encyclopedia of Archaeal and Bacterial Type Strains, Phase II (KMG-II): from individual species to whole genera.</title>
        <authorList>
            <person name="Goeker M."/>
        </authorList>
    </citation>
    <scope>NUCLEOTIDE SEQUENCE [LARGE SCALE GENOMIC DNA]</scope>
    <source>
        <strain evidence="2 3">DSM 45169</strain>
    </source>
</reference>
<evidence type="ECO:0000256" key="1">
    <source>
        <dbReference type="SAM" id="Phobius"/>
    </source>
</evidence>
<feature type="transmembrane region" description="Helical" evidence="1">
    <location>
        <begin position="76"/>
        <end position="100"/>
    </location>
</feature>
<keyword evidence="1" id="KW-1133">Transmembrane helix</keyword>
<feature type="transmembrane region" description="Helical" evidence="1">
    <location>
        <begin position="9"/>
        <end position="30"/>
    </location>
</feature>
<dbReference type="InterPro" id="IPR025699">
    <property type="entry name" value="ABC2_memb-like"/>
</dbReference>